<feature type="transmembrane region" description="Helical" evidence="6">
    <location>
        <begin position="87"/>
        <end position="105"/>
    </location>
</feature>
<dbReference type="CDD" id="cd01127">
    <property type="entry name" value="TrwB_TraG_TraD_VirD4"/>
    <property type="match status" value="1"/>
</dbReference>
<dbReference type="Gene3D" id="3.40.50.300">
    <property type="entry name" value="P-loop containing nucleotide triphosphate hydrolases"/>
    <property type="match status" value="1"/>
</dbReference>
<keyword evidence="2" id="KW-1003">Cell membrane</keyword>
<protein>
    <submittedName>
        <fullName evidence="8">Type IV secretory system conjugative DNA transfer family protein</fullName>
    </submittedName>
</protein>
<reference evidence="9" key="1">
    <citation type="journal article" date="2019" name="Int. J. Syst. Evol. Microbiol.">
        <title>The Global Catalogue of Microorganisms (GCM) 10K type strain sequencing project: providing services to taxonomists for standard genome sequencing and annotation.</title>
        <authorList>
            <consortium name="The Broad Institute Genomics Platform"/>
            <consortium name="The Broad Institute Genome Sequencing Center for Infectious Disease"/>
            <person name="Wu L."/>
            <person name="Ma J."/>
        </authorList>
    </citation>
    <scope>NUCLEOTIDE SEQUENCE [LARGE SCALE GENOMIC DNA]</scope>
    <source>
        <strain evidence="9">CCM 8604</strain>
    </source>
</reference>
<evidence type="ECO:0000259" key="7">
    <source>
        <dbReference type="Pfam" id="PF12696"/>
    </source>
</evidence>
<name>A0ABW2Y9X0_9BIFI</name>
<keyword evidence="5 6" id="KW-0472">Membrane</keyword>
<dbReference type="PANTHER" id="PTHR37937:SF1">
    <property type="entry name" value="CONJUGATIVE TRANSFER: DNA TRANSPORT"/>
    <property type="match status" value="1"/>
</dbReference>
<dbReference type="Proteomes" id="UP001597036">
    <property type="component" value="Unassembled WGS sequence"/>
</dbReference>
<evidence type="ECO:0000313" key="9">
    <source>
        <dbReference type="Proteomes" id="UP001597036"/>
    </source>
</evidence>
<comment type="subcellular location">
    <subcellularLocation>
        <location evidence="1">Cell membrane</location>
        <topology evidence="1">Multi-pass membrane protein</topology>
    </subcellularLocation>
</comment>
<evidence type="ECO:0000256" key="4">
    <source>
        <dbReference type="ARBA" id="ARBA00022989"/>
    </source>
</evidence>
<dbReference type="InterPro" id="IPR027417">
    <property type="entry name" value="P-loop_NTPase"/>
</dbReference>
<keyword evidence="4 6" id="KW-1133">Transmembrane helix</keyword>
<accession>A0ABW2Y9X0</accession>
<keyword evidence="3 6" id="KW-0812">Transmembrane</keyword>
<dbReference type="Pfam" id="PF12696">
    <property type="entry name" value="TraG-D_C"/>
    <property type="match status" value="1"/>
</dbReference>
<dbReference type="PANTHER" id="PTHR37937">
    <property type="entry name" value="CONJUGATIVE TRANSFER: DNA TRANSPORT"/>
    <property type="match status" value="1"/>
</dbReference>
<evidence type="ECO:0000256" key="3">
    <source>
        <dbReference type="ARBA" id="ARBA00022692"/>
    </source>
</evidence>
<dbReference type="SUPFAM" id="SSF52540">
    <property type="entry name" value="P-loop containing nucleoside triphosphate hydrolases"/>
    <property type="match status" value="1"/>
</dbReference>
<sequence>MSFDNRRIGIDTITTNEKTHTLKQKILYTWSRFKTTRLGFILLEHTGFVRKLAQKDNGVAIFIAPGMILVLLGILCMIINIGFYPLFIGLGLPLCILGLTFWWAYGKSEQRYLDDLTTRQELMTQHDVIEHVSSHSLSKAAEHVLPEIRENGWPKNQPIPARWMGVSIGTCHGVNVWASSEQPLYVLGPARSGKTTSIVVPLIVEAPGAVVATSSRRDIIDNTYRLRSQGWSVNNRYQNEPSSVNPRKKLHGVAGHCHLFDPLNVAGSDNPAMDESLPPRLNWNPIAKCVDPVVARACAENMVNTVGIKGDNQSWANAAIDIVQGLLLAAALEGKTLEDVYQWSLSAQSCQTAAKILRRHSENGTAVLWASSIEMLVAEDARITSSKMLGVTGAFSSLSIEQVRAAVTPANGEPLFDIDRFVQSHDTVYLLSQLRPSAGASAASAGVFLTMFLTQVRDAARRIAPTKSGGRLQPPLTLVLDEIANIEPWQELPQLFTAGTGEGIWPCAFFQSRKQAQDAYHEAEGQMWESSNKIIMGGLSIEQELREISLLTGYRRTQHTDESYNANANVFSGASSSIRSEREAVLEPDEVRRLPYGNALNLHTSHRPGFIQLIPFWMRDYKIDRAHDEA</sequence>
<feature type="transmembrane region" description="Helical" evidence="6">
    <location>
        <begin position="59"/>
        <end position="81"/>
    </location>
</feature>
<gene>
    <name evidence="8" type="ORF">ACFQY8_07720</name>
</gene>
<evidence type="ECO:0000313" key="8">
    <source>
        <dbReference type="EMBL" id="MFD0705628.1"/>
    </source>
</evidence>
<feature type="domain" description="TraD/TraG TraM recognition site" evidence="7">
    <location>
        <begin position="475"/>
        <end position="595"/>
    </location>
</feature>
<dbReference type="InterPro" id="IPR032689">
    <property type="entry name" value="TraG-D_C"/>
</dbReference>
<dbReference type="RefSeq" id="WP_377939387.1">
    <property type="nucleotide sequence ID" value="NZ_JBHTHQ010000025.1"/>
</dbReference>
<proteinExistence type="predicted"/>
<dbReference type="EMBL" id="JBHTHQ010000025">
    <property type="protein sequence ID" value="MFD0705628.1"/>
    <property type="molecule type" value="Genomic_DNA"/>
</dbReference>
<organism evidence="8 9">
    <name type="scientific">Alloscardovia venturai</name>
    <dbReference type="NCBI Taxonomy" id="1769421"/>
    <lineage>
        <taxon>Bacteria</taxon>
        <taxon>Bacillati</taxon>
        <taxon>Actinomycetota</taxon>
        <taxon>Actinomycetes</taxon>
        <taxon>Bifidobacteriales</taxon>
        <taxon>Bifidobacteriaceae</taxon>
        <taxon>Alloscardovia</taxon>
    </lineage>
</organism>
<dbReference type="InterPro" id="IPR051539">
    <property type="entry name" value="T4SS-coupling_protein"/>
</dbReference>
<comment type="caution">
    <text evidence="8">The sequence shown here is derived from an EMBL/GenBank/DDBJ whole genome shotgun (WGS) entry which is preliminary data.</text>
</comment>
<evidence type="ECO:0000256" key="2">
    <source>
        <dbReference type="ARBA" id="ARBA00022475"/>
    </source>
</evidence>
<keyword evidence="9" id="KW-1185">Reference proteome</keyword>
<evidence type="ECO:0000256" key="6">
    <source>
        <dbReference type="SAM" id="Phobius"/>
    </source>
</evidence>
<evidence type="ECO:0000256" key="1">
    <source>
        <dbReference type="ARBA" id="ARBA00004651"/>
    </source>
</evidence>
<evidence type="ECO:0000256" key="5">
    <source>
        <dbReference type="ARBA" id="ARBA00023136"/>
    </source>
</evidence>